<reference evidence="2" key="1">
    <citation type="submission" date="2023-05" db="EMBL/GenBank/DDBJ databases">
        <title>Cataloging the Phylogenetic Diversity of Human Bladder Bacteria.</title>
        <authorList>
            <person name="Du J."/>
        </authorList>
    </citation>
    <scope>NUCLEOTIDE SEQUENCE</scope>
    <source>
        <strain evidence="2">UMB1231</strain>
    </source>
</reference>
<dbReference type="AlphaFoldDB" id="A0AAJ1Q4Y4"/>
<proteinExistence type="predicted"/>
<feature type="coiled-coil region" evidence="1">
    <location>
        <begin position="37"/>
        <end position="85"/>
    </location>
</feature>
<keyword evidence="1" id="KW-0175">Coiled coil</keyword>
<accession>A0AAJ1Q4Y4</accession>
<dbReference type="EMBL" id="JASOOE010000004">
    <property type="protein sequence ID" value="MDK7186864.1"/>
    <property type="molecule type" value="Genomic_DNA"/>
</dbReference>
<dbReference type="RefSeq" id="WP_285065451.1">
    <property type="nucleotide sequence ID" value="NZ_JASOOE010000004.1"/>
</dbReference>
<comment type="caution">
    <text evidence="2">The sequence shown here is derived from an EMBL/GenBank/DDBJ whole genome shotgun (WGS) entry which is preliminary data.</text>
</comment>
<sequence length="155" mass="17347">MDRKFLKELGLEDEVVEKVMVEHGKSLKADKETIDLVDQLNKEKTDLEKSLAGVQSEKESLSEKLATAESDIQTYADEASKYKTQNLRYGVAAKNNIPFDLADRLQGDDEESLQADAERLAKYVSIKDPAPMKSYDNEPKGTDAALMSMLDNMNI</sequence>
<evidence type="ECO:0000256" key="1">
    <source>
        <dbReference type="SAM" id="Coils"/>
    </source>
</evidence>
<name>A0AAJ1Q4Y4_9LACT</name>
<organism evidence="2 3">
    <name type="scientific">Facklamia hominis</name>
    <dbReference type="NCBI Taxonomy" id="178214"/>
    <lineage>
        <taxon>Bacteria</taxon>
        <taxon>Bacillati</taxon>
        <taxon>Bacillota</taxon>
        <taxon>Bacilli</taxon>
        <taxon>Lactobacillales</taxon>
        <taxon>Aerococcaceae</taxon>
        <taxon>Facklamia</taxon>
    </lineage>
</organism>
<protein>
    <submittedName>
        <fullName evidence="2">Phage scaffold protein</fullName>
    </submittedName>
</protein>
<gene>
    <name evidence="2" type="ORF">QP433_02610</name>
</gene>
<dbReference type="Proteomes" id="UP001229251">
    <property type="component" value="Unassembled WGS sequence"/>
</dbReference>
<evidence type="ECO:0000313" key="2">
    <source>
        <dbReference type="EMBL" id="MDK7186864.1"/>
    </source>
</evidence>
<evidence type="ECO:0000313" key="3">
    <source>
        <dbReference type="Proteomes" id="UP001229251"/>
    </source>
</evidence>